<evidence type="ECO:0000256" key="1">
    <source>
        <dbReference type="SAM" id="MobiDB-lite"/>
    </source>
</evidence>
<dbReference type="AlphaFoldDB" id="A0A833SK24"/>
<organism evidence="3 4">
    <name type="scientific">Phytophthora infestans</name>
    <name type="common">Potato late blight agent</name>
    <name type="synonym">Botrytis infestans</name>
    <dbReference type="NCBI Taxonomy" id="4787"/>
    <lineage>
        <taxon>Eukaryota</taxon>
        <taxon>Sar</taxon>
        <taxon>Stramenopiles</taxon>
        <taxon>Oomycota</taxon>
        <taxon>Peronosporomycetes</taxon>
        <taxon>Peronosporales</taxon>
        <taxon>Peronosporaceae</taxon>
        <taxon>Phytophthora</taxon>
    </lineage>
</organism>
<proteinExistence type="predicted"/>
<evidence type="ECO:0000313" key="4">
    <source>
        <dbReference type="Proteomes" id="UP000602510"/>
    </source>
</evidence>
<name>A0A833SK24_PHYIN</name>
<accession>A0A833SK24</accession>
<feature type="transmembrane region" description="Helical" evidence="2">
    <location>
        <begin position="271"/>
        <end position="295"/>
    </location>
</feature>
<protein>
    <submittedName>
        <fullName evidence="3">Uncharacterized protein</fullName>
    </submittedName>
</protein>
<comment type="caution">
    <text evidence="3">The sequence shown here is derived from an EMBL/GenBank/DDBJ whole genome shotgun (WGS) entry which is preliminary data.</text>
</comment>
<feature type="transmembrane region" description="Helical" evidence="2">
    <location>
        <begin position="127"/>
        <end position="149"/>
    </location>
</feature>
<feature type="region of interest" description="Disordered" evidence="1">
    <location>
        <begin position="1"/>
        <end position="69"/>
    </location>
</feature>
<feature type="transmembrane region" description="Helical" evidence="2">
    <location>
        <begin position="75"/>
        <end position="96"/>
    </location>
</feature>
<sequence length="360" mass="39852">MAPTTDTEDEEVPSEGEGALRRKSLLSKASGSPTKVYPGLEHTALETKASKYTKSEMQSNSNITPRTNHDSNPVLLPNMLAVVVLACLCWTLWLILLNIAPNDTVNHVMDTSTFDYGSFWLMVDPPMSLMIAATLGLVMVAVGYLGVLIKLIPCRRSSKQAYLVHQVPDTDAFMKKVERALDDAATRPQSGKITSTIVNFAAARKKNGQIIGEVRDLALETFLLYQMLESGSSAVLVVVFSVVVASNALICAIMMYIPYERAPRAEIFIDILFDFLIAIACPMLTIAYCLSTFTFDREKFAINLRVFPAGWFEQSASVVADPVQTAVIYKSLKSLRIIVVDLIHNSKKQQSSVYWVLLLW</sequence>
<feature type="transmembrane region" description="Helical" evidence="2">
    <location>
        <begin position="234"/>
        <end position="259"/>
    </location>
</feature>
<reference evidence="3" key="1">
    <citation type="submission" date="2020-04" db="EMBL/GenBank/DDBJ databases">
        <title>Hybrid Assembly of Korean Phytophthora infestans isolates.</title>
        <authorList>
            <person name="Prokchorchik M."/>
            <person name="Lee Y."/>
            <person name="Seo J."/>
            <person name="Cho J.-H."/>
            <person name="Park Y.-E."/>
            <person name="Jang D.-C."/>
            <person name="Im J.-S."/>
            <person name="Choi J.-G."/>
            <person name="Park H.-J."/>
            <person name="Lee G.-B."/>
            <person name="Lee Y.-G."/>
            <person name="Hong S.-Y."/>
            <person name="Cho K."/>
            <person name="Sohn K.H."/>
        </authorList>
    </citation>
    <scope>NUCLEOTIDE SEQUENCE</scope>
    <source>
        <strain evidence="3">KR_1_A1</strain>
    </source>
</reference>
<gene>
    <name evidence="3" type="ORF">GN244_ATG13155</name>
</gene>
<keyword evidence="2" id="KW-0472">Membrane</keyword>
<feature type="compositionally biased region" description="Polar residues" evidence="1">
    <location>
        <begin position="50"/>
        <end position="66"/>
    </location>
</feature>
<keyword evidence="2" id="KW-1133">Transmembrane helix</keyword>
<evidence type="ECO:0000256" key="2">
    <source>
        <dbReference type="SAM" id="Phobius"/>
    </source>
</evidence>
<keyword evidence="4" id="KW-1185">Reference proteome</keyword>
<evidence type="ECO:0000313" key="3">
    <source>
        <dbReference type="EMBL" id="KAF4034868.1"/>
    </source>
</evidence>
<dbReference type="EMBL" id="WSZM01000341">
    <property type="protein sequence ID" value="KAF4034868.1"/>
    <property type="molecule type" value="Genomic_DNA"/>
</dbReference>
<feature type="compositionally biased region" description="Acidic residues" evidence="1">
    <location>
        <begin position="1"/>
        <end position="14"/>
    </location>
</feature>
<dbReference type="Proteomes" id="UP000602510">
    <property type="component" value="Unassembled WGS sequence"/>
</dbReference>
<keyword evidence="2" id="KW-0812">Transmembrane</keyword>